<feature type="chain" id="PRO_5042535948" evidence="1">
    <location>
        <begin position="24"/>
        <end position="278"/>
    </location>
</feature>
<accession>A0AAJ0CAU0</accession>
<dbReference type="Proteomes" id="UP001251528">
    <property type="component" value="Unassembled WGS sequence"/>
</dbReference>
<name>A0AAJ0CAU0_9HYPO</name>
<evidence type="ECO:0000256" key="1">
    <source>
        <dbReference type="SAM" id="SignalP"/>
    </source>
</evidence>
<organism evidence="2 3">
    <name type="scientific">Conoideocrella luteorostrata</name>
    <dbReference type="NCBI Taxonomy" id="1105319"/>
    <lineage>
        <taxon>Eukaryota</taxon>
        <taxon>Fungi</taxon>
        <taxon>Dikarya</taxon>
        <taxon>Ascomycota</taxon>
        <taxon>Pezizomycotina</taxon>
        <taxon>Sordariomycetes</taxon>
        <taxon>Hypocreomycetidae</taxon>
        <taxon>Hypocreales</taxon>
        <taxon>Clavicipitaceae</taxon>
        <taxon>Conoideocrella</taxon>
    </lineage>
</organism>
<evidence type="ECO:0000313" key="2">
    <source>
        <dbReference type="EMBL" id="KAK2589689.1"/>
    </source>
</evidence>
<gene>
    <name evidence="2" type="ORF">QQS21_012627</name>
</gene>
<dbReference type="EMBL" id="JASWJB010000579">
    <property type="protein sequence ID" value="KAK2589689.1"/>
    <property type="molecule type" value="Genomic_DNA"/>
</dbReference>
<feature type="signal peptide" evidence="1">
    <location>
        <begin position="1"/>
        <end position="23"/>
    </location>
</feature>
<sequence>MPTSIITLIALSWVRLALPAVNAANAANATGEIMLNPSYRGIVKTSPPPAQDGFKFHVEISEIPDRVAQNKYQTSTNITLLPPSSLSANSSSAKALGGWGMCWNMFSGPSLQFSGEVDANCTGILPRDCLQALQLEADAKLDCKTIMIPSACLSTFDGATSHFIRLDMPEKAESGILMDYEYNANGPHNHDKTDTSVYEKAIRQVIVGRVSYSYNETRAKELNVSGATNTKLPGEIKCLRVDNFSPGSATRSDGAHDGTCDKILSFVVVGLTAVAMLV</sequence>
<keyword evidence="1" id="KW-0732">Signal</keyword>
<protein>
    <submittedName>
        <fullName evidence="2">Uncharacterized protein</fullName>
    </submittedName>
</protein>
<comment type="caution">
    <text evidence="2">The sequence shown here is derived from an EMBL/GenBank/DDBJ whole genome shotgun (WGS) entry which is preliminary data.</text>
</comment>
<dbReference type="AlphaFoldDB" id="A0AAJ0CAU0"/>
<keyword evidence="3" id="KW-1185">Reference proteome</keyword>
<proteinExistence type="predicted"/>
<evidence type="ECO:0000313" key="3">
    <source>
        <dbReference type="Proteomes" id="UP001251528"/>
    </source>
</evidence>
<reference evidence="2" key="1">
    <citation type="submission" date="2023-06" db="EMBL/GenBank/DDBJ databases">
        <title>Conoideocrella luteorostrata (Hypocreales: Clavicipitaceae), a potential biocontrol fungus for elongate hemlock scale in United States Christmas tree production areas.</title>
        <authorList>
            <person name="Barrett H."/>
            <person name="Lovett B."/>
            <person name="Macias A.M."/>
            <person name="Stajich J.E."/>
            <person name="Kasson M.T."/>
        </authorList>
    </citation>
    <scope>NUCLEOTIDE SEQUENCE</scope>
    <source>
        <strain evidence="2">ARSEF 14590</strain>
    </source>
</reference>